<protein>
    <submittedName>
        <fullName evidence="4">GNAT superfamily N-acetyltransferase</fullName>
    </submittedName>
</protein>
<evidence type="ECO:0000259" key="3">
    <source>
        <dbReference type="PROSITE" id="PS51671"/>
    </source>
</evidence>
<dbReference type="SUPFAM" id="SSF55021">
    <property type="entry name" value="ACT-like"/>
    <property type="match status" value="1"/>
</dbReference>
<dbReference type="InterPro" id="IPR045865">
    <property type="entry name" value="ACT-like_dom_sf"/>
</dbReference>
<sequence>MESRTGTTRTPPRPVMPDPGAVSPVVWRVRIRMDDDPGTLARVAVRLAGLGCNILGLAVLPVPGGVLDELVVRPASGLSRERLVEAIQAEGCECACRTDADVRELVDGPAATLTAAGRAVDDPARQAEVLCEVLAADLVTAVPLAEANPARVEGGHRVVFAVDGRTALVARRRWAPFVQLEVARAEALLRLLDRARRAVTSPLAVTCADGAAIVLREGRPADAEAVSALHGRCSMTTLFERYHTGMRTVPRRWLHRLLMPPRGLSLLAVCGRDVIGVGQLIPGPGEIAEVSLLVEDIWQRNGVGTALLKRLAEIAGARGCRRLVAMSLPGRDAIHRTAWRAGLAPEPPEEEGLLRIDLRPAGPHLLSDL</sequence>
<dbReference type="Gene3D" id="3.40.630.30">
    <property type="match status" value="1"/>
</dbReference>
<feature type="domain" description="N-acetyltransferase" evidence="2">
    <location>
        <begin position="213"/>
        <end position="363"/>
    </location>
</feature>
<proteinExistence type="predicted"/>
<reference evidence="4 5" key="1">
    <citation type="submission" date="2020-03" db="EMBL/GenBank/DDBJ databases">
        <title>Sequencing the genomes of 1000 actinobacteria strains.</title>
        <authorList>
            <person name="Klenk H.-P."/>
        </authorList>
    </citation>
    <scope>NUCLEOTIDE SEQUENCE [LARGE SCALE GENOMIC DNA]</scope>
    <source>
        <strain evidence="4 5">DSM 45668</strain>
    </source>
</reference>
<comment type="caution">
    <text evidence="4">The sequence shown here is derived from an EMBL/GenBank/DDBJ whole genome shotgun (WGS) entry which is preliminary data.</text>
</comment>
<dbReference type="EMBL" id="JAANOU010000001">
    <property type="protein sequence ID" value="NIH79364.1"/>
    <property type="molecule type" value="Genomic_DNA"/>
</dbReference>
<gene>
    <name evidence="4" type="ORF">FHX46_001894</name>
</gene>
<dbReference type="CDD" id="cd04301">
    <property type="entry name" value="NAT_SF"/>
    <property type="match status" value="1"/>
</dbReference>
<keyword evidence="5" id="KW-1185">Reference proteome</keyword>
<dbReference type="SUPFAM" id="SSF55729">
    <property type="entry name" value="Acyl-CoA N-acyltransferases (Nat)"/>
    <property type="match status" value="1"/>
</dbReference>
<evidence type="ECO:0000256" key="1">
    <source>
        <dbReference type="SAM" id="MobiDB-lite"/>
    </source>
</evidence>
<evidence type="ECO:0000313" key="4">
    <source>
        <dbReference type="EMBL" id="NIH79364.1"/>
    </source>
</evidence>
<name>A0ABX0SUQ3_9PSEU</name>
<accession>A0ABX0SUQ3</accession>
<organism evidence="4 5">
    <name type="scientific">Amycolatopsis viridis</name>
    <dbReference type="NCBI Taxonomy" id="185678"/>
    <lineage>
        <taxon>Bacteria</taxon>
        <taxon>Bacillati</taxon>
        <taxon>Actinomycetota</taxon>
        <taxon>Actinomycetes</taxon>
        <taxon>Pseudonocardiales</taxon>
        <taxon>Pseudonocardiaceae</taxon>
        <taxon>Amycolatopsis</taxon>
    </lineage>
</organism>
<dbReference type="PROSITE" id="PS51186">
    <property type="entry name" value="GNAT"/>
    <property type="match status" value="1"/>
</dbReference>
<dbReference type="InterPro" id="IPR002912">
    <property type="entry name" value="ACT_dom"/>
</dbReference>
<dbReference type="Pfam" id="PF00583">
    <property type="entry name" value="Acetyltransf_1"/>
    <property type="match status" value="1"/>
</dbReference>
<feature type="domain" description="ACT" evidence="3">
    <location>
        <begin position="28"/>
        <end position="107"/>
    </location>
</feature>
<dbReference type="InterPro" id="IPR016181">
    <property type="entry name" value="Acyl_CoA_acyltransferase"/>
</dbReference>
<dbReference type="InterPro" id="IPR000182">
    <property type="entry name" value="GNAT_dom"/>
</dbReference>
<evidence type="ECO:0000313" key="5">
    <source>
        <dbReference type="Proteomes" id="UP000754495"/>
    </source>
</evidence>
<dbReference type="PROSITE" id="PS51671">
    <property type="entry name" value="ACT"/>
    <property type="match status" value="1"/>
</dbReference>
<feature type="compositionally biased region" description="Low complexity" evidence="1">
    <location>
        <begin position="1"/>
        <end position="10"/>
    </location>
</feature>
<dbReference type="Proteomes" id="UP000754495">
    <property type="component" value="Unassembled WGS sequence"/>
</dbReference>
<feature type="region of interest" description="Disordered" evidence="1">
    <location>
        <begin position="1"/>
        <end position="20"/>
    </location>
</feature>
<evidence type="ECO:0000259" key="2">
    <source>
        <dbReference type="PROSITE" id="PS51186"/>
    </source>
</evidence>